<dbReference type="SUPFAM" id="SSF49464">
    <property type="entry name" value="Carboxypeptidase regulatory domain-like"/>
    <property type="match status" value="1"/>
</dbReference>
<sequence length="141" mass="14328" precursor="true">MRSSQMLLFSLLLLFQAGCGGGAGDTPETAQVKGSVTMSGNPVPNATVVFLPESGPSARGITDETGTYTLKTGKTPGAVTGRHSVTISVSSGVIPMPGTEEAKQAEKTKSVIPADYADPQKSGLSANVSAGGENVIDFNLN</sequence>
<dbReference type="EMBL" id="CP036317">
    <property type="protein sequence ID" value="QDV15974.1"/>
    <property type="molecule type" value="Genomic_DNA"/>
</dbReference>
<organism evidence="2 3">
    <name type="scientific">Gimesia panareensis</name>
    <dbReference type="NCBI Taxonomy" id="2527978"/>
    <lineage>
        <taxon>Bacteria</taxon>
        <taxon>Pseudomonadati</taxon>
        <taxon>Planctomycetota</taxon>
        <taxon>Planctomycetia</taxon>
        <taxon>Planctomycetales</taxon>
        <taxon>Planctomycetaceae</taxon>
        <taxon>Gimesia</taxon>
    </lineage>
</organism>
<proteinExistence type="predicted"/>
<dbReference type="InterPro" id="IPR008969">
    <property type="entry name" value="CarboxyPept-like_regulatory"/>
</dbReference>
<dbReference type="RefSeq" id="WP_145453966.1">
    <property type="nucleotide sequence ID" value="NZ_CP036317.1"/>
</dbReference>
<keyword evidence="1" id="KW-0732">Signal</keyword>
<feature type="chain" id="PRO_5021732426" description="Carboxypeptidase regulatory-like domain-containing protein" evidence="1">
    <location>
        <begin position="23"/>
        <end position="141"/>
    </location>
</feature>
<dbReference type="AlphaFoldDB" id="A0A518FHZ0"/>
<feature type="signal peptide" evidence="1">
    <location>
        <begin position="1"/>
        <end position="22"/>
    </location>
</feature>
<name>A0A518FHZ0_9PLAN</name>
<evidence type="ECO:0000313" key="3">
    <source>
        <dbReference type="Proteomes" id="UP000320839"/>
    </source>
</evidence>
<gene>
    <name evidence="2" type="ORF">Pan153_05930</name>
</gene>
<evidence type="ECO:0000313" key="2">
    <source>
        <dbReference type="EMBL" id="QDV15974.1"/>
    </source>
</evidence>
<protein>
    <recommendedName>
        <fullName evidence="4">Carboxypeptidase regulatory-like domain-containing protein</fullName>
    </recommendedName>
</protein>
<dbReference type="Proteomes" id="UP000320839">
    <property type="component" value="Chromosome"/>
</dbReference>
<accession>A0A518FHZ0</accession>
<evidence type="ECO:0008006" key="4">
    <source>
        <dbReference type="Google" id="ProtNLM"/>
    </source>
</evidence>
<reference evidence="2 3" key="1">
    <citation type="submission" date="2019-02" db="EMBL/GenBank/DDBJ databases">
        <title>Deep-cultivation of Planctomycetes and their phenomic and genomic characterization uncovers novel biology.</title>
        <authorList>
            <person name="Wiegand S."/>
            <person name="Jogler M."/>
            <person name="Boedeker C."/>
            <person name="Pinto D."/>
            <person name="Vollmers J."/>
            <person name="Rivas-Marin E."/>
            <person name="Kohn T."/>
            <person name="Peeters S.H."/>
            <person name="Heuer A."/>
            <person name="Rast P."/>
            <person name="Oberbeckmann S."/>
            <person name="Bunk B."/>
            <person name="Jeske O."/>
            <person name="Meyerdierks A."/>
            <person name="Storesund J.E."/>
            <person name="Kallscheuer N."/>
            <person name="Luecker S."/>
            <person name="Lage O.M."/>
            <person name="Pohl T."/>
            <person name="Merkel B.J."/>
            <person name="Hornburger P."/>
            <person name="Mueller R.-W."/>
            <person name="Bruemmer F."/>
            <person name="Labrenz M."/>
            <person name="Spormann A.M."/>
            <person name="Op den Camp H."/>
            <person name="Overmann J."/>
            <person name="Amann R."/>
            <person name="Jetten M.S.M."/>
            <person name="Mascher T."/>
            <person name="Medema M.H."/>
            <person name="Devos D.P."/>
            <person name="Kaster A.-K."/>
            <person name="Ovreas L."/>
            <person name="Rohde M."/>
            <person name="Galperin M.Y."/>
            <person name="Jogler C."/>
        </authorList>
    </citation>
    <scope>NUCLEOTIDE SEQUENCE [LARGE SCALE GENOMIC DNA]</scope>
    <source>
        <strain evidence="2 3">Pan153</strain>
    </source>
</reference>
<dbReference type="OrthoDB" id="276645at2"/>
<evidence type="ECO:0000256" key="1">
    <source>
        <dbReference type="SAM" id="SignalP"/>
    </source>
</evidence>